<evidence type="ECO:0000313" key="3">
    <source>
        <dbReference type="Proteomes" id="UP000054166"/>
    </source>
</evidence>
<dbReference type="GO" id="GO:0003677">
    <property type="term" value="F:DNA binding"/>
    <property type="evidence" value="ECO:0007669"/>
    <property type="project" value="UniProtKB-KW"/>
</dbReference>
<protein>
    <recommendedName>
        <fullName evidence="4">Core-binding (CB) domain-containing protein</fullName>
    </recommendedName>
</protein>
<dbReference type="OrthoDB" id="5598396at2759"/>
<dbReference type="EMBL" id="KN832998">
    <property type="protein sequence ID" value="KIM81518.1"/>
    <property type="molecule type" value="Genomic_DNA"/>
</dbReference>
<dbReference type="InterPro" id="IPR052925">
    <property type="entry name" value="Phage_Integrase-like_Recomb"/>
</dbReference>
<keyword evidence="3" id="KW-1185">Reference proteome</keyword>
<feature type="non-terminal residue" evidence="2">
    <location>
        <position position="288"/>
    </location>
</feature>
<proteinExistence type="predicted"/>
<organism evidence="2 3">
    <name type="scientific">Piloderma croceum (strain F 1598)</name>
    <dbReference type="NCBI Taxonomy" id="765440"/>
    <lineage>
        <taxon>Eukaryota</taxon>
        <taxon>Fungi</taxon>
        <taxon>Dikarya</taxon>
        <taxon>Basidiomycota</taxon>
        <taxon>Agaricomycotina</taxon>
        <taxon>Agaricomycetes</taxon>
        <taxon>Agaricomycetidae</taxon>
        <taxon>Atheliales</taxon>
        <taxon>Atheliaceae</taxon>
        <taxon>Piloderma</taxon>
    </lineage>
</organism>
<evidence type="ECO:0000313" key="2">
    <source>
        <dbReference type="EMBL" id="KIM81518.1"/>
    </source>
</evidence>
<reference evidence="3" key="2">
    <citation type="submission" date="2015-01" db="EMBL/GenBank/DDBJ databases">
        <title>Evolutionary Origins and Diversification of the Mycorrhizal Mutualists.</title>
        <authorList>
            <consortium name="DOE Joint Genome Institute"/>
            <consortium name="Mycorrhizal Genomics Consortium"/>
            <person name="Kohler A."/>
            <person name="Kuo A."/>
            <person name="Nagy L.G."/>
            <person name="Floudas D."/>
            <person name="Copeland A."/>
            <person name="Barry K.W."/>
            <person name="Cichocki N."/>
            <person name="Veneault-Fourrey C."/>
            <person name="LaButti K."/>
            <person name="Lindquist E.A."/>
            <person name="Lipzen A."/>
            <person name="Lundell T."/>
            <person name="Morin E."/>
            <person name="Murat C."/>
            <person name="Riley R."/>
            <person name="Ohm R."/>
            <person name="Sun H."/>
            <person name="Tunlid A."/>
            <person name="Henrissat B."/>
            <person name="Grigoriev I.V."/>
            <person name="Hibbett D.S."/>
            <person name="Martin F."/>
        </authorList>
    </citation>
    <scope>NUCLEOTIDE SEQUENCE [LARGE SCALE GENOMIC DNA]</scope>
    <source>
        <strain evidence="3">F 1598</strain>
    </source>
</reference>
<dbReference type="STRING" id="765440.A0A0C3B5K1"/>
<accession>A0A0C3B5K1</accession>
<name>A0A0C3B5K1_PILCF</name>
<reference evidence="2 3" key="1">
    <citation type="submission" date="2014-04" db="EMBL/GenBank/DDBJ databases">
        <authorList>
            <consortium name="DOE Joint Genome Institute"/>
            <person name="Kuo A."/>
            <person name="Tarkka M."/>
            <person name="Buscot F."/>
            <person name="Kohler A."/>
            <person name="Nagy L.G."/>
            <person name="Floudas D."/>
            <person name="Copeland A."/>
            <person name="Barry K.W."/>
            <person name="Cichocki N."/>
            <person name="Veneault-Fourrey C."/>
            <person name="LaButti K."/>
            <person name="Lindquist E.A."/>
            <person name="Lipzen A."/>
            <person name="Lundell T."/>
            <person name="Morin E."/>
            <person name="Murat C."/>
            <person name="Sun H."/>
            <person name="Tunlid A."/>
            <person name="Henrissat B."/>
            <person name="Grigoriev I.V."/>
            <person name="Hibbett D.S."/>
            <person name="Martin F."/>
            <person name="Nordberg H.P."/>
            <person name="Cantor M.N."/>
            <person name="Hua S.X."/>
        </authorList>
    </citation>
    <scope>NUCLEOTIDE SEQUENCE [LARGE SCALE GENOMIC DNA]</scope>
    <source>
        <strain evidence="2 3">F 1598</strain>
    </source>
</reference>
<gene>
    <name evidence="2" type="ORF">PILCRDRAFT_787248</name>
</gene>
<dbReference type="AlphaFoldDB" id="A0A0C3B5K1"/>
<sequence length="288" mass="32897">MIKLSSSSRQPIREAWTLERLNAELTINLGMAIDRSTHSSYTSVLNSYITFCRLHGFDIEPTPRTLALYVTFQSMYINPKSVDTYLSGICNQLEMHFPLVRTARQSTLVSRALQGAKRRFGVATLRKLPLTRNNLLEVFSSLGRSPSHDDLLFATQLFVGTDCLMRLAELTWPDKVSLRDYRKVTMRHSVQHLDNAISFWLPGHKADQYFEGNRLFIRKTSSEAYNLFKSYISSRDNCFRARPELWLRTNGTIPTRSWFIHRLRSFFPSSIGGQSMRASGATALAEAG</sequence>
<dbReference type="Gene3D" id="1.10.150.130">
    <property type="match status" value="1"/>
</dbReference>
<evidence type="ECO:0008006" key="4">
    <source>
        <dbReference type="Google" id="ProtNLM"/>
    </source>
</evidence>
<dbReference type="InParanoid" id="A0A0C3B5K1"/>
<keyword evidence="1" id="KW-0238">DNA-binding</keyword>
<evidence type="ECO:0000256" key="1">
    <source>
        <dbReference type="ARBA" id="ARBA00023125"/>
    </source>
</evidence>
<dbReference type="PANTHER" id="PTHR34605:SF3">
    <property type="entry name" value="P CELL-TYPE AGGLUTINATION PROTEIN MAP4-LIKE-RELATED"/>
    <property type="match status" value="1"/>
</dbReference>
<dbReference type="HOGENOM" id="CLU_083223_0_0_1"/>
<dbReference type="InterPro" id="IPR010998">
    <property type="entry name" value="Integrase_recombinase_N"/>
</dbReference>
<dbReference type="Proteomes" id="UP000054166">
    <property type="component" value="Unassembled WGS sequence"/>
</dbReference>
<dbReference type="SUPFAM" id="SSF47823">
    <property type="entry name" value="lambda integrase-like, N-terminal domain"/>
    <property type="match status" value="1"/>
</dbReference>
<dbReference type="PANTHER" id="PTHR34605">
    <property type="entry name" value="PHAGE_INTEGRASE DOMAIN-CONTAINING PROTEIN"/>
    <property type="match status" value="1"/>
</dbReference>